<dbReference type="InterPro" id="IPR015943">
    <property type="entry name" value="WD40/YVTN_repeat-like_dom_sf"/>
</dbReference>
<evidence type="ECO:0000256" key="1">
    <source>
        <dbReference type="ARBA" id="ARBA00004120"/>
    </source>
</evidence>
<dbReference type="STRING" id="94643.A0A2A9M4X5"/>
<feature type="domain" description="IFT121-like zinc finger" evidence="10">
    <location>
        <begin position="1372"/>
        <end position="1404"/>
    </location>
</feature>
<organism evidence="15 16">
    <name type="scientific">Besnoitia besnoiti</name>
    <name type="common">Apicomplexan protozoan</name>
    <dbReference type="NCBI Taxonomy" id="94643"/>
    <lineage>
        <taxon>Eukaryota</taxon>
        <taxon>Sar</taxon>
        <taxon>Alveolata</taxon>
        <taxon>Apicomplexa</taxon>
        <taxon>Conoidasida</taxon>
        <taxon>Coccidia</taxon>
        <taxon>Eucoccidiorida</taxon>
        <taxon>Eimeriorina</taxon>
        <taxon>Sarcocystidae</taxon>
        <taxon>Besnoitia</taxon>
    </lineage>
</organism>
<evidence type="ECO:0000259" key="10">
    <source>
        <dbReference type="Pfam" id="PF23145"/>
    </source>
</evidence>
<dbReference type="InterPro" id="IPR057361">
    <property type="entry name" value="TPR_WDR35"/>
</dbReference>
<dbReference type="VEuPathDB" id="ToxoDB:BESB_077550"/>
<keyword evidence="16" id="KW-1185">Reference proteome</keyword>
<sequence>MFAFFTKKVTPSRGAAILSVSWQSASGWLALGYKDGTLKVLETCRLLDAGGAGACARDATEIRSRDDSDAHNLQNLSSPSSPDAIHTTGIHLVSWNDGEGRLTSVDESGCIAIWRAEGKHWVNELINIDHSKQVVDTAWTADEQKVCILYADGNLVLGTVTGQRLWSKDLQRAMVRAAWSPDGRKILLCSKTGEIFFYDSEGLYSHRLRTQLGEDCEGRTEPLLPVAGVHWRRVALQHAAEAAESLSLAIAYENGRIQLFRDDADAAPISFETCLRRCFSIRWHPTLPVLAVFGDAHRLHPDAPGAESASRTSAPPSCVIRFYDVAKCAHLHTLVVPGHATAQAFSWESRGERLVVAAGSALLFAAIRMRRPATYFGETLVYSSCTALTRRRDLPLWFWNVGAGRKHLRHVRAPLRHLLSHADRCGVITDAEEEDDDSGEASGEAGEEAPDYTARAKAAEKRSVRRTYALSVCNAMGEPVTSTFTDIEPEFAAMSASHILVADRCRVFLWRYSSRGPNPLADNSQDAARCGLEDQPAEAATGRNAAETCSDAARLPDSDALSEGPSEMVVEVDAAEANRNDNGYSATGVRQGEGGAGARGNPVVALAAAASCFVVARRSGELRRYSLPSAQLEAVCDTGVAPLSVHLNCDATRVAVIDIFHKLSLRSAAATPRGDAASETCSTNQMPTRSLQPSQTCQAWSSMSAFGAALRFSRQDVSDVLWSRDEADLFAMAEKNTTYLVRGTVLEEPLSGVHFLAGLSELCLDTFNLEALSKTPGEPNARLHRFHYETKRLRDTREILKKANELGDAVTYAEQASHPSLWKLIAQHALEKLNLEIAEKAFINCEDYCGLQCIKRLRTLRGAEREAEIRAYFGDFERAETLYLSVGRRDLAVSLRAAVGDWSRVLELARDAPESLGPSGASAGLQWATKALGDSCREKGQWREAIEAYRSIRDHQALAHGYYFTEQFDELVNLVGDLRAERDRDLLREIGKQFTSVGLCREAVRAFTKAGDVQAAVECCVRLNAWDTALTLAGKAPVQQIETLLTKCAGHLVEQGKRLQAVKLYQRAGKPLEAAKIIMQLAAMGGAGQRAATQLPHYRPDRKKKLYVLAALEIQKLENTAAEGVAPSAAQPHLRRTTASCSAATPTGERRASPRADDGAENPKSPFASRSGIEAQSSAEALALVSPMQREAPPRHDLLMSENKALRRPWQGAEAFHLYLLCHKQLVAAAYDAAACAAVRLTEYPEFIDGLTAHAVLALASFYARNWQLCSRAFLFLENAAEVPPEQRKVFADLAVEIFSRHPPPASADDSLPLCACPKCRAPIHCWMTSCPECCTAFAFCVASGRPIYHYIADRGNHTDADELSTPLMLSAQHALLSCRTCHHKMYAAEARNVEYCPLCHAPLSSGIPGVHHRHLPDGA</sequence>
<evidence type="ECO:0000259" key="14">
    <source>
        <dbReference type="Pfam" id="PF25768"/>
    </source>
</evidence>
<proteinExistence type="predicted"/>
<evidence type="ECO:0000256" key="4">
    <source>
        <dbReference type="ARBA" id="ARBA00022737"/>
    </source>
</evidence>
<feature type="domain" description="IFT121/TULP4 N-terminal" evidence="13">
    <location>
        <begin position="1"/>
        <end position="368"/>
    </location>
</feature>
<evidence type="ECO:0000313" key="16">
    <source>
        <dbReference type="Proteomes" id="UP000224006"/>
    </source>
</evidence>
<dbReference type="Gene3D" id="2.130.10.10">
    <property type="entry name" value="YVTN repeat-like/Quinoprotein amine dehydrogenase"/>
    <property type="match status" value="1"/>
</dbReference>
<keyword evidence="2" id="KW-0963">Cytoplasm</keyword>
<dbReference type="GO" id="GO:0030991">
    <property type="term" value="C:intraciliary transport particle A"/>
    <property type="evidence" value="ECO:0007669"/>
    <property type="project" value="TreeGrafter"/>
</dbReference>
<evidence type="ECO:0000259" key="13">
    <source>
        <dbReference type="Pfam" id="PF24797"/>
    </source>
</evidence>
<dbReference type="InterPro" id="IPR057979">
    <property type="entry name" value="TPR_IFT121"/>
</dbReference>
<dbReference type="SUPFAM" id="SSF50978">
    <property type="entry name" value="WD40 repeat-like"/>
    <property type="match status" value="1"/>
</dbReference>
<evidence type="ECO:0000256" key="6">
    <source>
        <dbReference type="ARBA" id="ARBA00023069"/>
    </source>
</evidence>
<feature type="region of interest" description="Disordered" evidence="9">
    <location>
        <begin position="533"/>
        <end position="564"/>
    </location>
</feature>
<dbReference type="GO" id="GO:0035721">
    <property type="term" value="P:intraciliary retrograde transport"/>
    <property type="evidence" value="ECO:0007669"/>
    <property type="project" value="TreeGrafter"/>
</dbReference>
<name>A0A2A9M4X5_BESBE</name>
<accession>A0A2A9M4X5</accession>
<evidence type="ECO:0000259" key="12">
    <source>
        <dbReference type="Pfam" id="PF23390"/>
    </source>
</evidence>
<evidence type="ECO:0000256" key="3">
    <source>
        <dbReference type="ARBA" id="ARBA00022574"/>
    </source>
</evidence>
<comment type="caution">
    <text evidence="15">The sequence shown here is derived from an EMBL/GenBank/DDBJ whole genome shotgun (WGS) entry which is preliminary data.</text>
</comment>
<feature type="domain" description="IFT121-like TPR repeats" evidence="14">
    <location>
        <begin position="1208"/>
        <end position="1304"/>
    </location>
</feature>
<dbReference type="InterPro" id="IPR056159">
    <property type="entry name" value="Beta-prop_IFT121_TULP_N"/>
</dbReference>
<dbReference type="InterPro" id="IPR039857">
    <property type="entry name" value="Ift122/121"/>
</dbReference>
<dbReference type="InterPro" id="IPR036322">
    <property type="entry name" value="WD40_repeat_dom_sf"/>
</dbReference>
<comment type="subcellular location">
    <subcellularLocation>
        <location evidence="1">Cytoplasm</location>
        <location evidence="1">Cytoskeleton</location>
        <location evidence="1">Cilium basal body</location>
    </subcellularLocation>
</comment>
<dbReference type="GeneID" id="40312681"/>
<keyword evidence="5" id="KW-0970">Cilium biogenesis/degradation</keyword>
<evidence type="ECO:0000256" key="7">
    <source>
        <dbReference type="ARBA" id="ARBA00023212"/>
    </source>
</evidence>
<keyword evidence="3" id="KW-0853">WD repeat</keyword>
<keyword evidence="4" id="KW-0677">Repeat</keyword>
<dbReference type="Pfam" id="PF24797">
    <property type="entry name" value="Beta-prop_WDR35_TULP_N"/>
    <property type="match status" value="1"/>
</dbReference>
<evidence type="ECO:0000256" key="9">
    <source>
        <dbReference type="SAM" id="MobiDB-lite"/>
    </source>
</evidence>
<dbReference type="Pfam" id="PF25170">
    <property type="entry name" value="TPR_WDR35"/>
    <property type="match status" value="1"/>
</dbReference>
<dbReference type="Pfam" id="PF25768">
    <property type="entry name" value="TPR_IFT121"/>
    <property type="match status" value="1"/>
</dbReference>
<feature type="domain" description="IFT80/172/WDR35 TPR" evidence="11">
    <location>
        <begin position="821"/>
        <end position="911"/>
    </location>
</feature>
<dbReference type="GO" id="GO:0061512">
    <property type="term" value="P:protein localization to cilium"/>
    <property type="evidence" value="ECO:0007669"/>
    <property type="project" value="TreeGrafter"/>
</dbReference>
<feature type="compositionally biased region" description="Basic and acidic residues" evidence="9">
    <location>
        <begin position="1148"/>
        <end position="1158"/>
    </location>
</feature>
<keyword evidence="6" id="KW-0969">Cilium</keyword>
<keyword evidence="8" id="KW-0966">Cell projection</keyword>
<dbReference type="KEGG" id="bbes:BESB_077550"/>
<feature type="region of interest" description="Disordered" evidence="9">
    <location>
        <begin position="432"/>
        <end position="457"/>
    </location>
</feature>
<dbReference type="GO" id="GO:1905515">
    <property type="term" value="P:non-motile cilium assembly"/>
    <property type="evidence" value="ECO:0007669"/>
    <property type="project" value="TreeGrafter"/>
</dbReference>
<feature type="compositionally biased region" description="Acidic residues" evidence="9">
    <location>
        <begin position="432"/>
        <end position="450"/>
    </location>
</feature>
<dbReference type="InterPro" id="IPR056158">
    <property type="entry name" value="Beta-prop_IFT121_2nd"/>
</dbReference>
<dbReference type="Gene3D" id="1.25.40.470">
    <property type="match status" value="1"/>
</dbReference>
<evidence type="ECO:0000259" key="11">
    <source>
        <dbReference type="Pfam" id="PF23387"/>
    </source>
</evidence>
<dbReference type="PANTHER" id="PTHR12764">
    <property type="entry name" value="WD REPEAT DOMAIN-RELATED"/>
    <property type="match status" value="1"/>
</dbReference>
<protein>
    <submittedName>
        <fullName evidence="15">WD repeat domain 35 family protein</fullName>
    </submittedName>
</protein>
<dbReference type="PANTHER" id="PTHR12764:SF5">
    <property type="entry name" value="LD29485P"/>
    <property type="match status" value="1"/>
</dbReference>
<reference evidence="15 16" key="1">
    <citation type="submission" date="2017-09" db="EMBL/GenBank/DDBJ databases">
        <title>Genome sequencing of Besnoitia besnoiti strain Bb-Ger1.</title>
        <authorList>
            <person name="Schares G."/>
            <person name="Venepally P."/>
            <person name="Lorenzi H.A."/>
        </authorList>
    </citation>
    <scope>NUCLEOTIDE SEQUENCE [LARGE SCALE GENOMIC DNA]</scope>
    <source>
        <strain evidence="15 16">Bb-Ger1</strain>
    </source>
</reference>
<feature type="domain" description="IFT121 second beta-propeller" evidence="12">
    <location>
        <begin position="596"/>
        <end position="781"/>
    </location>
</feature>
<dbReference type="Pfam" id="PF23390">
    <property type="entry name" value="Beta-prop_WDR35_2nd"/>
    <property type="match status" value="2"/>
</dbReference>
<keyword evidence="7" id="KW-0206">Cytoskeleton</keyword>
<evidence type="ECO:0000313" key="15">
    <source>
        <dbReference type="EMBL" id="PFH33538.1"/>
    </source>
</evidence>
<evidence type="ECO:0000256" key="5">
    <source>
        <dbReference type="ARBA" id="ARBA00022794"/>
    </source>
</evidence>
<dbReference type="RefSeq" id="XP_029217547.1">
    <property type="nucleotide sequence ID" value="XM_029366116.1"/>
</dbReference>
<feature type="region of interest" description="Disordered" evidence="9">
    <location>
        <begin position="1125"/>
        <end position="1172"/>
    </location>
</feature>
<dbReference type="GO" id="GO:0097730">
    <property type="term" value="C:non-motile cilium"/>
    <property type="evidence" value="ECO:0007669"/>
    <property type="project" value="TreeGrafter"/>
</dbReference>
<evidence type="ECO:0000256" key="8">
    <source>
        <dbReference type="ARBA" id="ARBA00023273"/>
    </source>
</evidence>
<dbReference type="OrthoDB" id="10260567at2759"/>
<dbReference type="Pfam" id="PF23387">
    <property type="entry name" value="TPR_IFT80_172"/>
    <property type="match status" value="1"/>
</dbReference>
<dbReference type="Proteomes" id="UP000224006">
    <property type="component" value="Chromosome VII"/>
</dbReference>
<dbReference type="EMBL" id="NWUJ01000008">
    <property type="protein sequence ID" value="PFH33538.1"/>
    <property type="molecule type" value="Genomic_DNA"/>
</dbReference>
<dbReference type="Pfam" id="PF23145">
    <property type="entry name" value="Zf_2nd_IFT121"/>
    <property type="match status" value="1"/>
</dbReference>
<dbReference type="InterPro" id="IPR056170">
    <property type="entry name" value="Znf_IFT121-like"/>
</dbReference>
<feature type="domain" description="IFT121 second beta-propeller" evidence="12">
    <location>
        <begin position="374"/>
        <end position="515"/>
    </location>
</feature>
<dbReference type="InterPro" id="IPR056157">
    <property type="entry name" value="TPR_IFT80_172_dom"/>
</dbReference>
<gene>
    <name evidence="15" type="ORF">BESB_077550</name>
</gene>
<evidence type="ECO:0000256" key="2">
    <source>
        <dbReference type="ARBA" id="ARBA00022490"/>
    </source>
</evidence>